<feature type="region of interest" description="Disordered" evidence="1">
    <location>
        <begin position="84"/>
        <end position="116"/>
    </location>
</feature>
<dbReference type="EMBL" id="JAPCWZ010000005">
    <property type="protein sequence ID" value="KAK8863400.1"/>
    <property type="molecule type" value="Genomic_DNA"/>
</dbReference>
<accession>A0ABR2IJ66</accession>
<organism evidence="2 3">
    <name type="scientific">Apiospora arundinis</name>
    <dbReference type="NCBI Taxonomy" id="335852"/>
    <lineage>
        <taxon>Eukaryota</taxon>
        <taxon>Fungi</taxon>
        <taxon>Dikarya</taxon>
        <taxon>Ascomycota</taxon>
        <taxon>Pezizomycotina</taxon>
        <taxon>Sordariomycetes</taxon>
        <taxon>Xylariomycetidae</taxon>
        <taxon>Amphisphaeriales</taxon>
        <taxon>Apiosporaceae</taxon>
        <taxon>Apiospora</taxon>
    </lineage>
</organism>
<proteinExistence type="predicted"/>
<protein>
    <submittedName>
        <fullName evidence="2">Uncharacterized protein</fullName>
    </submittedName>
</protein>
<name>A0ABR2IJ66_9PEZI</name>
<sequence length="252" mass="27973">MSASNDHSVNSITRWVQDMAIGNSEPEKGPKVTVMYDLDAVCSSEPFEQSPRNNKTVVEIPGSAEAGFPLSLIFHVGVLDREAYSDDDDEDEASTHEVGGGTDTSESEREGAKGKKGDDKAVTALIHLSFFMHYRVDGVTFPEDCVGPHMEFFKVEGVLTDAEADNNALTLLASMTSQPDVAQYDDLRHWAYASWVGASIHALGRERWEESASAFDAAMESLDTQMIRDTLRKAFIRLRRQYEKELALDEEE</sequence>
<comment type="caution">
    <text evidence="2">The sequence shown here is derived from an EMBL/GenBank/DDBJ whole genome shotgun (WGS) entry which is preliminary data.</text>
</comment>
<dbReference type="Proteomes" id="UP001390339">
    <property type="component" value="Unassembled WGS sequence"/>
</dbReference>
<evidence type="ECO:0000256" key="1">
    <source>
        <dbReference type="SAM" id="MobiDB-lite"/>
    </source>
</evidence>
<gene>
    <name evidence="2" type="ORF">PGQ11_009635</name>
</gene>
<evidence type="ECO:0000313" key="2">
    <source>
        <dbReference type="EMBL" id="KAK8863400.1"/>
    </source>
</evidence>
<evidence type="ECO:0000313" key="3">
    <source>
        <dbReference type="Proteomes" id="UP001390339"/>
    </source>
</evidence>
<feature type="compositionally biased region" description="Basic and acidic residues" evidence="1">
    <location>
        <begin position="106"/>
        <end position="116"/>
    </location>
</feature>
<reference evidence="2 3" key="1">
    <citation type="journal article" date="2024" name="IMA Fungus">
        <title>Apiospora arundinis, a panoply of carbohydrate-active enzymes and secondary metabolites.</title>
        <authorList>
            <person name="Sorensen T."/>
            <person name="Petersen C."/>
            <person name="Muurmann A.T."/>
            <person name="Christiansen J.V."/>
            <person name="Brundto M.L."/>
            <person name="Overgaard C.K."/>
            <person name="Boysen A.T."/>
            <person name="Wollenberg R.D."/>
            <person name="Larsen T.O."/>
            <person name="Sorensen J.L."/>
            <person name="Nielsen K.L."/>
            <person name="Sondergaard T.E."/>
        </authorList>
    </citation>
    <scope>NUCLEOTIDE SEQUENCE [LARGE SCALE GENOMIC DNA]</scope>
    <source>
        <strain evidence="2 3">AAU 773</strain>
    </source>
</reference>
<keyword evidence="3" id="KW-1185">Reference proteome</keyword>